<keyword evidence="2" id="KW-1185">Reference proteome</keyword>
<proteinExistence type="predicted"/>
<feature type="non-terminal residue" evidence="1">
    <location>
        <position position="1"/>
    </location>
</feature>
<dbReference type="AlphaFoldDB" id="A0A9W9FJR7"/>
<comment type="caution">
    <text evidence="1">The sequence shown here is derived from an EMBL/GenBank/DDBJ whole genome shotgun (WGS) entry which is preliminary data.</text>
</comment>
<organism evidence="1 2">
    <name type="scientific">Penicillium alfredii</name>
    <dbReference type="NCBI Taxonomy" id="1506179"/>
    <lineage>
        <taxon>Eukaryota</taxon>
        <taxon>Fungi</taxon>
        <taxon>Dikarya</taxon>
        <taxon>Ascomycota</taxon>
        <taxon>Pezizomycotina</taxon>
        <taxon>Eurotiomycetes</taxon>
        <taxon>Eurotiomycetidae</taxon>
        <taxon>Eurotiales</taxon>
        <taxon>Aspergillaceae</taxon>
        <taxon>Penicillium</taxon>
    </lineage>
</organism>
<dbReference type="EMBL" id="JAPMSZ010000005">
    <property type="protein sequence ID" value="KAJ5101389.1"/>
    <property type="molecule type" value="Genomic_DNA"/>
</dbReference>
<reference evidence="1" key="1">
    <citation type="submission" date="2022-11" db="EMBL/GenBank/DDBJ databases">
        <authorList>
            <person name="Petersen C."/>
        </authorList>
    </citation>
    <scope>NUCLEOTIDE SEQUENCE</scope>
    <source>
        <strain evidence="1">IBT 34128</strain>
    </source>
</reference>
<evidence type="ECO:0000313" key="1">
    <source>
        <dbReference type="EMBL" id="KAJ5101389.1"/>
    </source>
</evidence>
<evidence type="ECO:0008006" key="3">
    <source>
        <dbReference type="Google" id="ProtNLM"/>
    </source>
</evidence>
<sequence length="80" mass="8919">MAGLEVSVDEMKLTHTGKHVFGKDILPNRILTLQGHPEYNESIMTCLLNTRNNRGIFGDETYRSGMARAGNQHDGEFVGK</sequence>
<dbReference type="GeneID" id="81393361"/>
<dbReference type="RefSeq" id="XP_056512220.1">
    <property type="nucleotide sequence ID" value="XM_056654193.1"/>
</dbReference>
<protein>
    <recommendedName>
        <fullName evidence="3">Glutamine amidotransferase domain-containing protein</fullName>
    </recommendedName>
</protein>
<accession>A0A9W9FJR7</accession>
<evidence type="ECO:0000313" key="2">
    <source>
        <dbReference type="Proteomes" id="UP001141434"/>
    </source>
</evidence>
<dbReference type="Proteomes" id="UP001141434">
    <property type="component" value="Unassembled WGS sequence"/>
</dbReference>
<gene>
    <name evidence="1" type="ORF">NUU61_003611</name>
</gene>
<name>A0A9W9FJR7_9EURO</name>
<reference evidence="1" key="2">
    <citation type="journal article" date="2023" name="IMA Fungus">
        <title>Comparative genomic study of the Penicillium genus elucidates a diverse pangenome and 15 lateral gene transfer events.</title>
        <authorList>
            <person name="Petersen C."/>
            <person name="Sorensen T."/>
            <person name="Nielsen M.R."/>
            <person name="Sondergaard T.E."/>
            <person name="Sorensen J.L."/>
            <person name="Fitzpatrick D.A."/>
            <person name="Frisvad J.C."/>
            <person name="Nielsen K.L."/>
        </authorList>
    </citation>
    <scope>NUCLEOTIDE SEQUENCE</scope>
    <source>
        <strain evidence="1">IBT 34128</strain>
    </source>
</reference>
<dbReference type="OrthoDB" id="4520676at2759"/>